<dbReference type="Proteomes" id="UP000886653">
    <property type="component" value="Unassembled WGS sequence"/>
</dbReference>
<dbReference type="EMBL" id="MU167209">
    <property type="protein sequence ID" value="KAG0152241.1"/>
    <property type="molecule type" value="Genomic_DNA"/>
</dbReference>
<sequence>MAQPVKDSVKDKVFAMRRVVGWLFWPKLVRESRPAHNCTGLGGEFADTTKLSCPPALSGCPHLHPLSAIRSSVRADNHLLDPPLPSSLLRRKLPKVVTRLGFEPRTLKWDTTHDAVTLQFSLTKPLPRSYTESRTTGLRATDSEPPPA</sequence>
<evidence type="ECO:0000256" key="1">
    <source>
        <dbReference type="SAM" id="MobiDB-lite"/>
    </source>
</evidence>
<protein>
    <submittedName>
        <fullName evidence="2">Uncharacterized protein</fullName>
    </submittedName>
</protein>
<feature type="region of interest" description="Disordered" evidence="1">
    <location>
        <begin position="128"/>
        <end position="148"/>
    </location>
</feature>
<proteinExistence type="predicted"/>
<gene>
    <name evidence="2" type="ORF">CROQUDRAFT_85987</name>
</gene>
<organism evidence="2 3">
    <name type="scientific">Cronartium quercuum f. sp. fusiforme G11</name>
    <dbReference type="NCBI Taxonomy" id="708437"/>
    <lineage>
        <taxon>Eukaryota</taxon>
        <taxon>Fungi</taxon>
        <taxon>Dikarya</taxon>
        <taxon>Basidiomycota</taxon>
        <taxon>Pucciniomycotina</taxon>
        <taxon>Pucciniomycetes</taxon>
        <taxon>Pucciniales</taxon>
        <taxon>Coleosporiaceae</taxon>
        <taxon>Cronartium</taxon>
    </lineage>
</organism>
<dbReference type="AlphaFoldDB" id="A0A9P6TGY6"/>
<evidence type="ECO:0000313" key="2">
    <source>
        <dbReference type="EMBL" id="KAG0152241.1"/>
    </source>
</evidence>
<name>A0A9P6TGY6_9BASI</name>
<accession>A0A9P6TGY6</accession>
<keyword evidence="3" id="KW-1185">Reference proteome</keyword>
<reference evidence="2" key="1">
    <citation type="submission" date="2013-11" db="EMBL/GenBank/DDBJ databases">
        <title>Genome sequence of the fusiform rust pathogen reveals effectors for host alternation and coevolution with pine.</title>
        <authorList>
            <consortium name="DOE Joint Genome Institute"/>
            <person name="Smith K."/>
            <person name="Pendleton A."/>
            <person name="Kubisiak T."/>
            <person name="Anderson C."/>
            <person name="Salamov A."/>
            <person name="Aerts A."/>
            <person name="Riley R."/>
            <person name="Clum A."/>
            <person name="Lindquist E."/>
            <person name="Ence D."/>
            <person name="Campbell M."/>
            <person name="Kronenberg Z."/>
            <person name="Feau N."/>
            <person name="Dhillon B."/>
            <person name="Hamelin R."/>
            <person name="Burleigh J."/>
            <person name="Smith J."/>
            <person name="Yandell M."/>
            <person name="Nelson C."/>
            <person name="Grigoriev I."/>
            <person name="Davis J."/>
        </authorList>
    </citation>
    <scope>NUCLEOTIDE SEQUENCE</scope>
    <source>
        <strain evidence="2">G11</strain>
    </source>
</reference>
<evidence type="ECO:0000313" key="3">
    <source>
        <dbReference type="Proteomes" id="UP000886653"/>
    </source>
</evidence>
<comment type="caution">
    <text evidence="2">The sequence shown here is derived from an EMBL/GenBank/DDBJ whole genome shotgun (WGS) entry which is preliminary data.</text>
</comment>